<comment type="caution">
    <text evidence="1">The sequence shown here is derived from an EMBL/GenBank/DDBJ whole genome shotgun (WGS) entry which is preliminary data.</text>
</comment>
<reference evidence="1" key="1">
    <citation type="submission" date="2023-01" db="EMBL/GenBank/DDBJ databases">
        <authorList>
            <person name="Van Ghelder C."/>
            <person name="Rancurel C."/>
        </authorList>
    </citation>
    <scope>NUCLEOTIDE SEQUENCE</scope>
    <source>
        <strain evidence="1">CNCM I-4278</strain>
    </source>
</reference>
<gene>
    <name evidence="1" type="ORF">PDIGIT_LOCUS10258</name>
</gene>
<protein>
    <submittedName>
        <fullName evidence="1">Uncharacterized protein</fullName>
    </submittedName>
</protein>
<dbReference type="EMBL" id="CAOQHR010000007">
    <property type="protein sequence ID" value="CAI6337150.1"/>
    <property type="molecule type" value="Genomic_DNA"/>
</dbReference>
<evidence type="ECO:0000313" key="1">
    <source>
        <dbReference type="EMBL" id="CAI6337150.1"/>
    </source>
</evidence>
<dbReference type="AlphaFoldDB" id="A0A9W4UJL0"/>
<evidence type="ECO:0000313" key="2">
    <source>
        <dbReference type="Proteomes" id="UP001152607"/>
    </source>
</evidence>
<proteinExistence type="predicted"/>
<keyword evidence="2" id="KW-1185">Reference proteome</keyword>
<dbReference type="OrthoDB" id="3774233at2759"/>
<accession>A0A9W4UJL0</accession>
<organism evidence="1 2">
    <name type="scientific">Periconia digitata</name>
    <dbReference type="NCBI Taxonomy" id="1303443"/>
    <lineage>
        <taxon>Eukaryota</taxon>
        <taxon>Fungi</taxon>
        <taxon>Dikarya</taxon>
        <taxon>Ascomycota</taxon>
        <taxon>Pezizomycotina</taxon>
        <taxon>Dothideomycetes</taxon>
        <taxon>Pleosporomycetidae</taxon>
        <taxon>Pleosporales</taxon>
        <taxon>Massarineae</taxon>
        <taxon>Periconiaceae</taxon>
        <taxon>Periconia</taxon>
    </lineage>
</organism>
<sequence length="185" mass="20613">MACFLETPPTPTLLRTPVDAFRPLFILLPQTARPLHAALVRFPQRHLPCYVDMWSLFLMPFALLLAIVAADDPVVTSDKIKVFLFGAPAFYSEVGVEVRNNTCLSLDNNLIDGRVKSALVGGHDVLSVQARTDRWYCVLWDNYDCQGENESRLFVPGGENNLMSAGWGSRVHGVQCFNPGDDEED</sequence>
<name>A0A9W4UJL0_9PLEO</name>
<dbReference type="Proteomes" id="UP001152607">
    <property type="component" value="Unassembled WGS sequence"/>
</dbReference>